<dbReference type="Proteomes" id="UP000886653">
    <property type="component" value="Unassembled WGS sequence"/>
</dbReference>
<gene>
    <name evidence="1" type="ORF">CROQUDRAFT_522899</name>
</gene>
<dbReference type="AlphaFoldDB" id="A0A9P6N7K2"/>
<accession>A0A9P6N7K2</accession>
<protein>
    <submittedName>
        <fullName evidence="1">Uncharacterized protein</fullName>
    </submittedName>
</protein>
<evidence type="ECO:0000313" key="2">
    <source>
        <dbReference type="Proteomes" id="UP000886653"/>
    </source>
</evidence>
<dbReference type="OrthoDB" id="2502979at2759"/>
<evidence type="ECO:0000313" key="1">
    <source>
        <dbReference type="EMBL" id="KAG0139144.1"/>
    </source>
</evidence>
<organism evidence="1 2">
    <name type="scientific">Cronartium quercuum f. sp. fusiforme G11</name>
    <dbReference type="NCBI Taxonomy" id="708437"/>
    <lineage>
        <taxon>Eukaryota</taxon>
        <taxon>Fungi</taxon>
        <taxon>Dikarya</taxon>
        <taxon>Basidiomycota</taxon>
        <taxon>Pucciniomycotina</taxon>
        <taxon>Pucciniomycetes</taxon>
        <taxon>Pucciniales</taxon>
        <taxon>Coleosporiaceae</taxon>
        <taxon>Cronartium</taxon>
    </lineage>
</organism>
<dbReference type="EMBL" id="MU167756">
    <property type="protein sequence ID" value="KAG0139144.1"/>
    <property type="molecule type" value="Genomic_DNA"/>
</dbReference>
<reference evidence="1" key="1">
    <citation type="submission" date="2013-11" db="EMBL/GenBank/DDBJ databases">
        <title>Genome sequence of the fusiform rust pathogen reveals effectors for host alternation and coevolution with pine.</title>
        <authorList>
            <consortium name="DOE Joint Genome Institute"/>
            <person name="Smith K."/>
            <person name="Pendleton A."/>
            <person name="Kubisiak T."/>
            <person name="Anderson C."/>
            <person name="Salamov A."/>
            <person name="Aerts A."/>
            <person name="Riley R."/>
            <person name="Clum A."/>
            <person name="Lindquist E."/>
            <person name="Ence D."/>
            <person name="Campbell M."/>
            <person name="Kronenberg Z."/>
            <person name="Feau N."/>
            <person name="Dhillon B."/>
            <person name="Hamelin R."/>
            <person name="Burleigh J."/>
            <person name="Smith J."/>
            <person name="Yandell M."/>
            <person name="Nelson C."/>
            <person name="Grigoriev I."/>
            <person name="Davis J."/>
        </authorList>
    </citation>
    <scope>NUCLEOTIDE SEQUENCE</scope>
    <source>
        <strain evidence="1">G11</strain>
    </source>
</reference>
<name>A0A9P6N7K2_9BASI</name>
<sequence length="181" mass="20945">MTIKKSISRLLNHTLTPSITLSNCLFHTQIQHLNQHINVEEIPKISKSIGILQIKPNGKKFNDLIRVMNQKSAYLSKLEKIEPLKIESNQNHHNLIINKKSVLDLNRYKDDPEFKFDRKRGKRHIMNKLKNESIQGINPSDSLENDSHRLLVDALDISKRKPNINRISFLVPKSRSSDSPK</sequence>
<keyword evidence="2" id="KW-1185">Reference proteome</keyword>
<comment type="caution">
    <text evidence="1">The sequence shown here is derived from an EMBL/GenBank/DDBJ whole genome shotgun (WGS) entry which is preliminary data.</text>
</comment>
<proteinExistence type="predicted"/>